<accession>A0AAD2FR20</accession>
<evidence type="ECO:0000256" key="1">
    <source>
        <dbReference type="SAM" id="Phobius"/>
    </source>
</evidence>
<keyword evidence="4" id="KW-1185">Reference proteome</keyword>
<reference evidence="3" key="1">
    <citation type="submission" date="2023-08" db="EMBL/GenBank/DDBJ databases">
        <authorList>
            <person name="Audoor S."/>
            <person name="Bilcke G."/>
        </authorList>
    </citation>
    <scope>NUCLEOTIDE SEQUENCE</scope>
</reference>
<feature type="signal peptide" evidence="2">
    <location>
        <begin position="1"/>
        <end position="19"/>
    </location>
</feature>
<sequence length="213" mass="22748">MMSSITRVLLALITTSAFSFQTSPTRFAIPSKSAHSLTGRNLHQHKHHHHHHDSRRNLMFLTNHAPIPFQSTSDHLVILKNANDEENDISRSETVASSDQLLLGGLGTFASLVNFYSEYTLFTTGCGLPAGPFGLVGLVEGLSYLGMLGIFSYSVVTKIRTGSGLPAGPFGLLGAAEGLSFLAILVGLVVLVSQVTNYGYIPNAVPMEGGMCS</sequence>
<feature type="chain" id="PRO_5042083700" description="PSI subunit V" evidence="2">
    <location>
        <begin position="20"/>
        <end position="213"/>
    </location>
</feature>
<dbReference type="EMBL" id="CAKOGP040001759">
    <property type="protein sequence ID" value="CAJ1949969.1"/>
    <property type="molecule type" value="Genomic_DNA"/>
</dbReference>
<proteinExistence type="predicted"/>
<gene>
    <name evidence="3" type="ORF">CYCCA115_LOCUS12356</name>
</gene>
<keyword evidence="2" id="KW-0732">Signal</keyword>
<dbReference type="PANTHER" id="PTHR37231:SF2">
    <property type="entry name" value="EXPRESSED PROTEIN"/>
    <property type="match status" value="1"/>
</dbReference>
<organism evidence="3 4">
    <name type="scientific">Cylindrotheca closterium</name>
    <dbReference type="NCBI Taxonomy" id="2856"/>
    <lineage>
        <taxon>Eukaryota</taxon>
        <taxon>Sar</taxon>
        <taxon>Stramenopiles</taxon>
        <taxon>Ochrophyta</taxon>
        <taxon>Bacillariophyta</taxon>
        <taxon>Bacillariophyceae</taxon>
        <taxon>Bacillariophycidae</taxon>
        <taxon>Bacillariales</taxon>
        <taxon>Bacillariaceae</taxon>
        <taxon>Cylindrotheca</taxon>
    </lineage>
</organism>
<keyword evidence="1" id="KW-1133">Transmembrane helix</keyword>
<keyword evidence="1" id="KW-0812">Transmembrane</keyword>
<dbReference type="AlphaFoldDB" id="A0AAD2FR20"/>
<protein>
    <recommendedName>
        <fullName evidence="5">PSI subunit V</fullName>
    </recommendedName>
</protein>
<comment type="caution">
    <text evidence="3">The sequence shown here is derived from an EMBL/GenBank/DDBJ whole genome shotgun (WGS) entry which is preliminary data.</text>
</comment>
<evidence type="ECO:0000256" key="2">
    <source>
        <dbReference type="SAM" id="SignalP"/>
    </source>
</evidence>
<feature type="transmembrane region" description="Helical" evidence="1">
    <location>
        <begin position="168"/>
        <end position="192"/>
    </location>
</feature>
<feature type="transmembrane region" description="Helical" evidence="1">
    <location>
        <begin position="133"/>
        <end position="156"/>
    </location>
</feature>
<evidence type="ECO:0000313" key="3">
    <source>
        <dbReference type="EMBL" id="CAJ1949969.1"/>
    </source>
</evidence>
<dbReference type="PANTHER" id="PTHR37231">
    <property type="entry name" value="EXPRESSED PROTEIN"/>
    <property type="match status" value="1"/>
</dbReference>
<evidence type="ECO:0008006" key="5">
    <source>
        <dbReference type="Google" id="ProtNLM"/>
    </source>
</evidence>
<dbReference type="Proteomes" id="UP001295423">
    <property type="component" value="Unassembled WGS sequence"/>
</dbReference>
<name>A0AAD2FR20_9STRA</name>
<evidence type="ECO:0000313" key="4">
    <source>
        <dbReference type="Proteomes" id="UP001295423"/>
    </source>
</evidence>
<keyword evidence="1" id="KW-0472">Membrane</keyword>